<evidence type="ECO:0000256" key="1">
    <source>
        <dbReference type="ARBA" id="ARBA00006068"/>
    </source>
</evidence>
<dbReference type="NCBIfam" id="TIGR00350">
    <property type="entry name" value="lytR_cpsA_psr"/>
    <property type="match status" value="1"/>
</dbReference>
<feature type="transmembrane region" description="Helical" evidence="2">
    <location>
        <begin position="12"/>
        <end position="37"/>
    </location>
</feature>
<dbReference type="AlphaFoldDB" id="A0A327ZUX9"/>
<organism evidence="4 5">
    <name type="scientific">Macrococcus epidermidis</name>
    <dbReference type="NCBI Taxonomy" id="1902580"/>
    <lineage>
        <taxon>Bacteria</taxon>
        <taxon>Bacillati</taxon>
        <taxon>Bacillota</taxon>
        <taxon>Bacilli</taxon>
        <taxon>Bacillales</taxon>
        <taxon>Staphylococcaceae</taxon>
        <taxon>Macrococcus</taxon>
    </lineage>
</organism>
<keyword evidence="2" id="KW-0812">Transmembrane</keyword>
<comment type="similarity">
    <text evidence="1">Belongs to the LytR/CpsA/Psr (LCP) family.</text>
</comment>
<dbReference type="InterPro" id="IPR004474">
    <property type="entry name" value="LytR_CpsA_psr"/>
</dbReference>
<dbReference type="Gene3D" id="3.40.630.190">
    <property type="entry name" value="LCP protein"/>
    <property type="match status" value="1"/>
</dbReference>
<evidence type="ECO:0000313" key="4">
    <source>
        <dbReference type="EMBL" id="RAK46121.1"/>
    </source>
</evidence>
<dbReference type="PANTHER" id="PTHR33392:SF6">
    <property type="entry name" value="POLYISOPRENYL-TEICHOIC ACID--PEPTIDOGLYCAN TEICHOIC ACID TRANSFERASE TAGU"/>
    <property type="match status" value="1"/>
</dbReference>
<accession>A0A327ZUX9</accession>
<comment type="caution">
    <text evidence="4">The sequence shown here is derived from an EMBL/GenBank/DDBJ whole genome shotgun (WGS) entry which is preliminary data.</text>
</comment>
<dbReference type="EMBL" id="PZJH01000001">
    <property type="protein sequence ID" value="RAK46121.1"/>
    <property type="molecule type" value="Genomic_DNA"/>
</dbReference>
<name>A0A327ZUX9_9STAP</name>
<dbReference type="Proteomes" id="UP000249808">
    <property type="component" value="Unassembled WGS sequence"/>
</dbReference>
<dbReference type="PANTHER" id="PTHR33392">
    <property type="entry name" value="POLYISOPRENYL-TEICHOIC ACID--PEPTIDOGLYCAN TEICHOIC ACID TRANSFERASE TAGU"/>
    <property type="match status" value="1"/>
</dbReference>
<proteinExistence type="inferred from homology"/>
<dbReference type="Pfam" id="PF03816">
    <property type="entry name" value="LytR_cpsA_psr"/>
    <property type="match status" value="1"/>
</dbReference>
<feature type="domain" description="Cell envelope-related transcriptional attenuator" evidence="3">
    <location>
        <begin position="92"/>
        <end position="237"/>
    </location>
</feature>
<keyword evidence="2" id="KW-1133">Transmembrane helix</keyword>
<evidence type="ECO:0000256" key="2">
    <source>
        <dbReference type="SAM" id="Phobius"/>
    </source>
</evidence>
<gene>
    <name evidence="4" type="ORF">BHU61_01350</name>
</gene>
<evidence type="ECO:0000259" key="3">
    <source>
        <dbReference type="Pfam" id="PF03816"/>
    </source>
</evidence>
<protein>
    <submittedName>
        <fullName evidence="4">LytR family transcriptional regulator</fullName>
    </submittedName>
</protein>
<keyword evidence="2" id="KW-0472">Membrane</keyword>
<dbReference type="InterPro" id="IPR050922">
    <property type="entry name" value="LytR/CpsA/Psr_CW_biosynth"/>
</dbReference>
<reference evidence="4 5" key="1">
    <citation type="journal article" date="2018" name="Front. Microbiol.">
        <title>Description and Comparative Genomics of Macrococcus caseolyticus subsp. hominis subsp. nov., Macrococcus goetzii sp. nov., Macrococcus epidermidis sp. nov., and Macrococcus bohemicus sp. nov., Novel Macrococci From Human Clinical Material With Virulence Potential and Suspected Uptake of Foreign DNA by Natural Transformation.</title>
        <authorList>
            <person name="Maslanova I."/>
            <person name="Wertheimer Z."/>
            <person name="Sedlacek I."/>
            <person name="Svec P."/>
            <person name="Indrakova A."/>
            <person name="Kovarovic V."/>
            <person name="Schumann P."/>
            <person name="Sproer C."/>
            <person name="Kralova S."/>
            <person name="Sedo O."/>
            <person name="Kristofova L."/>
            <person name="Vrbovska V."/>
            <person name="Fuzik T."/>
            <person name="Petras P."/>
            <person name="Zdrahal Z."/>
            <person name="Ruzickova V."/>
            <person name="Doskar J."/>
            <person name="Pantucek R."/>
        </authorList>
    </citation>
    <scope>NUCLEOTIDE SEQUENCE [LARGE SCALE GENOMIC DNA]</scope>
    <source>
        <strain evidence="4 5">01/688</strain>
    </source>
</reference>
<dbReference type="RefSeq" id="WP_111714288.1">
    <property type="nucleotide sequence ID" value="NZ_JBHSSR010000001.1"/>
</dbReference>
<sequence length="318" mass="35870">MSSRARVRTQRKLFFILASLFMVCIFIFALLFIYVFFQLKHTTDTLQDPKYSRTTSELRNANIDLNSGQPISIALFGLDSDAGRAFRQEGKRSDTMILATVNPSKQLTTIISIPRDTKADIVGHGTKEKINHAYAYGGPKMAIDSIEKYFNMPIDYYATVDMDDFVFIIDNIGGIDVTSPHTFKFAEYDFKAGKQYHLNGKDALAFARSRKEAGAMGDEGRQLRQQVIVKAVTDKLLSIESVPKFNQILKTISASVTTNIAFQDINKLRRHYPPAIGTIKKLQLNGENKIDSDGLWYFIPNEASKEDVKQQMKDNLGI</sequence>
<evidence type="ECO:0000313" key="5">
    <source>
        <dbReference type="Proteomes" id="UP000249808"/>
    </source>
</evidence>
<keyword evidence="5" id="KW-1185">Reference proteome</keyword>